<name>A0A158IM74_9BURK</name>
<dbReference type="SUPFAM" id="SSF55331">
    <property type="entry name" value="Tautomerase/MIF"/>
    <property type="match status" value="1"/>
</dbReference>
<dbReference type="EMBL" id="FCOL02000012">
    <property type="protein sequence ID" value="SAL57684.1"/>
    <property type="molecule type" value="Genomic_DNA"/>
</dbReference>
<sequence length="61" mass="7030">MPTFNIQLFEGRTLDEKRKFVEAITRVTCETLNCQPGSVDIILTDVKRENWATAGKLWSEE</sequence>
<evidence type="ECO:0000259" key="3">
    <source>
        <dbReference type="Pfam" id="PF01361"/>
    </source>
</evidence>
<dbReference type="AlphaFoldDB" id="A0A158IM74"/>
<dbReference type="InterPro" id="IPR004370">
    <property type="entry name" value="4-OT-like_dom"/>
</dbReference>
<accession>A0A158IM74</accession>
<dbReference type="RefSeq" id="WP_087656711.1">
    <property type="nucleotide sequence ID" value="NZ_FCOL02000012.1"/>
</dbReference>
<comment type="caution">
    <text evidence="4">The sequence shown here is derived from an EMBL/GenBank/DDBJ whole genome shotgun (WGS) entry which is preliminary data.</text>
</comment>
<dbReference type="PANTHER" id="PTHR35530:SF2">
    <property type="entry name" value="BSL4019 PROTEIN"/>
    <property type="match status" value="1"/>
</dbReference>
<protein>
    <submittedName>
        <fullName evidence="4">4-oxalocrotonate tautomerase</fullName>
    </submittedName>
</protein>
<proteinExistence type="inferred from homology"/>
<keyword evidence="2" id="KW-0413">Isomerase</keyword>
<dbReference type="PANTHER" id="PTHR35530">
    <property type="entry name" value="TAUTOMERASE-RELATED"/>
    <property type="match status" value="1"/>
</dbReference>
<evidence type="ECO:0000256" key="2">
    <source>
        <dbReference type="ARBA" id="ARBA00023235"/>
    </source>
</evidence>
<gene>
    <name evidence="4" type="ORF">AWB67_02664</name>
</gene>
<reference evidence="4" key="1">
    <citation type="submission" date="2016-01" db="EMBL/GenBank/DDBJ databases">
        <authorList>
            <person name="Peeters C."/>
        </authorList>
    </citation>
    <scope>NUCLEOTIDE SEQUENCE [LARGE SCALE GENOMIC DNA]</scope>
    <source>
        <strain evidence="4">LMG 22937</strain>
    </source>
</reference>
<dbReference type="Pfam" id="PF01361">
    <property type="entry name" value="Tautomerase"/>
    <property type="match status" value="1"/>
</dbReference>
<dbReference type="Proteomes" id="UP000054925">
    <property type="component" value="Unassembled WGS sequence"/>
</dbReference>
<evidence type="ECO:0000256" key="1">
    <source>
        <dbReference type="ARBA" id="ARBA00006723"/>
    </source>
</evidence>
<comment type="similarity">
    <text evidence="1">Belongs to the 4-oxalocrotonate tautomerase family.</text>
</comment>
<dbReference type="InterPro" id="IPR014347">
    <property type="entry name" value="Tautomerase/MIF_sf"/>
</dbReference>
<keyword evidence="5" id="KW-1185">Reference proteome</keyword>
<organism evidence="4 5">
    <name type="scientific">Caballeronia terrestris</name>
    <dbReference type="NCBI Taxonomy" id="1226301"/>
    <lineage>
        <taxon>Bacteria</taxon>
        <taxon>Pseudomonadati</taxon>
        <taxon>Pseudomonadota</taxon>
        <taxon>Betaproteobacteria</taxon>
        <taxon>Burkholderiales</taxon>
        <taxon>Burkholderiaceae</taxon>
        <taxon>Caballeronia</taxon>
    </lineage>
</organism>
<dbReference type="GO" id="GO:0016853">
    <property type="term" value="F:isomerase activity"/>
    <property type="evidence" value="ECO:0007669"/>
    <property type="project" value="UniProtKB-KW"/>
</dbReference>
<feature type="domain" description="4-oxalocrotonate tautomerase-like" evidence="3">
    <location>
        <begin position="2"/>
        <end position="57"/>
    </location>
</feature>
<dbReference type="Gene3D" id="3.30.429.10">
    <property type="entry name" value="Macrophage Migration Inhibitory Factor"/>
    <property type="match status" value="1"/>
</dbReference>
<evidence type="ECO:0000313" key="5">
    <source>
        <dbReference type="Proteomes" id="UP000054925"/>
    </source>
</evidence>
<dbReference type="NCBIfam" id="NF001966">
    <property type="entry name" value="PRK00745.1"/>
    <property type="match status" value="1"/>
</dbReference>
<evidence type="ECO:0000313" key="4">
    <source>
        <dbReference type="EMBL" id="SAL57684.1"/>
    </source>
</evidence>